<sequence length="617" mass="72944">MNRRSVNLRDATRQDIIDICSEIEQLFIFYKKEQTPYIYIINLLELLLQSARTRVCILRLPDRNSEKKYTLEEVKKNVVVFANFRDRELYNLFCKKLKDALNKDLIHFFSYELEQIPADQKDLYFCLPRITVRTGEVQLDHSFNREAYHRIRQLLQTMYLERDCWGVDLLNELYHNFTNIPHDSNLNCPETCNAKPIEKIKKLLLHHPKNTDDDELLTPIYEWADYIYNNASESRLLNAAHHESKEDLIDYSNIFFFLRVNKPNTDPGVKNCDSFDVKIICPDQQRKELSLYYHKQQKDHCQWYNNGQCEIHGMPQCEFESHWDNLPPESKHWDNDSIYKSYEAFWEGLDDTRGSSKKTSEAAFRNNSVIFERYAKHKRPDGEKGYFRIDPEARRDRLMACIRYRLLPAPDANSPEEDHVPQVMFVPIYTGGAPFVLAATVINANRPESSARMSEWRMAYRFAGRVLQFFSSRLKEAARKAYLNAAVDMIGQFHEKASKLNNTTDIRETLFHQVNNELETLALAYPYPQILLKKLPNELEKQGDLVNDRDRQTFSLLNYDDLYEIVIDDNRFWCHYSSDKQFFTLTHVGKKLDSALGRNARNKERWRRDNIDGLFKP</sequence>
<proteinExistence type="predicted"/>
<accession>A0A6S6ULB9</accession>
<gene>
    <name evidence="1" type="ORF">HELGO_WM27441</name>
</gene>
<dbReference type="AlphaFoldDB" id="A0A6S6ULB9"/>
<protein>
    <submittedName>
        <fullName evidence="1">Uncharacterized protein</fullName>
    </submittedName>
</protein>
<reference evidence="1" key="1">
    <citation type="submission" date="2020-01" db="EMBL/GenBank/DDBJ databases">
        <authorList>
            <person name="Meier V. D."/>
            <person name="Meier V D."/>
        </authorList>
    </citation>
    <scope>NUCLEOTIDE SEQUENCE</scope>
    <source>
        <strain evidence="1">HLG_WM_MAG_09</strain>
    </source>
</reference>
<dbReference type="EMBL" id="CACVAT010000644">
    <property type="protein sequence ID" value="CAA6830887.1"/>
    <property type="molecule type" value="Genomic_DNA"/>
</dbReference>
<name>A0A6S6ULB9_9GAMM</name>
<organism evidence="1">
    <name type="scientific">uncultured Thiotrichaceae bacterium</name>
    <dbReference type="NCBI Taxonomy" id="298394"/>
    <lineage>
        <taxon>Bacteria</taxon>
        <taxon>Pseudomonadati</taxon>
        <taxon>Pseudomonadota</taxon>
        <taxon>Gammaproteobacteria</taxon>
        <taxon>Thiotrichales</taxon>
        <taxon>Thiotrichaceae</taxon>
        <taxon>environmental samples</taxon>
    </lineage>
</organism>
<evidence type="ECO:0000313" key="1">
    <source>
        <dbReference type="EMBL" id="CAA6830887.1"/>
    </source>
</evidence>